<evidence type="ECO:0000313" key="10">
    <source>
        <dbReference type="Proteomes" id="UP000199531"/>
    </source>
</evidence>
<accession>A0A1H8H273</accession>
<dbReference type="OrthoDB" id="6187633at2"/>
<evidence type="ECO:0000256" key="4">
    <source>
        <dbReference type="PIRNR" id="PIRNR036492"/>
    </source>
</evidence>
<dbReference type="Gene3D" id="3.40.309.10">
    <property type="entry name" value="Aldehyde Dehydrogenase, Chain A, domain 2"/>
    <property type="match status" value="1"/>
</dbReference>
<evidence type="ECO:0000256" key="2">
    <source>
        <dbReference type="ARBA" id="ARBA00023002"/>
    </source>
</evidence>
<dbReference type="GO" id="GO:0006081">
    <property type="term" value="P:aldehyde metabolic process"/>
    <property type="evidence" value="ECO:0007669"/>
    <property type="project" value="InterPro"/>
</dbReference>
<dbReference type="PROSITE" id="PS00070">
    <property type="entry name" value="ALDEHYDE_DEHYDR_CYS"/>
    <property type="match status" value="1"/>
</dbReference>
<dbReference type="FunFam" id="3.40.309.10:FF:000003">
    <property type="entry name" value="Aldehyde dehydrogenase"/>
    <property type="match status" value="1"/>
</dbReference>
<dbReference type="GO" id="GO:0005737">
    <property type="term" value="C:cytoplasm"/>
    <property type="evidence" value="ECO:0007669"/>
    <property type="project" value="TreeGrafter"/>
</dbReference>
<dbReference type="PIRSF" id="PIRSF036492">
    <property type="entry name" value="ALDH"/>
    <property type="match status" value="1"/>
</dbReference>
<dbReference type="InterPro" id="IPR016163">
    <property type="entry name" value="Ald_DH_C"/>
</dbReference>
<dbReference type="InterPro" id="IPR015590">
    <property type="entry name" value="Aldehyde_DH_dom"/>
</dbReference>
<keyword evidence="10" id="KW-1185">Reference proteome</keyword>
<dbReference type="InterPro" id="IPR016161">
    <property type="entry name" value="Ald_DH/histidinol_DH"/>
</dbReference>
<reference evidence="9 10" key="1">
    <citation type="submission" date="2016-10" db="EMBL/GenBank/DDBJ databases">
        <authorList>
            <person name="de Groot N.N."/>
        </authorList>
    </citation>
    <scope>NUCLEOTIDE SEQUENCE [LARGE SCALE GENOMIC DNA]</scope>
    <source>
        <strain evidence="9 10">DSM 15123</strain>
    </source>
</reference>
<dbReference type="SUPFAM" id="SSF53720">
    <property type="entry name" value="ALDH-like"/>
    <property type="match status" value="1"/>
</dbReference>
<dbReference type="InterPro" id="IPR016162">
    <property type="entry name" value="Ald_DH_N"/>
</dbReference>
<protein>
    <recommendedName>
        <fullName evidence="4">Aldehyde dehydrogenase</fullName>
    </recommendedName>
</protein>
<evidence type="ECO:0000256" key="3">
    <source>
        <dbReference type="ARBA" id="ARBA00023027"/>
    </source>
</evidence>
<dbReference type="Gene3D" id="3.40.605.10">
    <property type="entry name" value="Aldehyde Dehydrogenase, Chain A, domain 1"/>
    <property type="match status" value="1"/>
</dbReference>
<dbReference type="RefSeq" id="WP_091815896.1">
    <property type="nucleotide sequence ID" value="NZ_FOCW01000002.1"/>
</dbReference>
<dbReference type="FunFam" id="3.40.605.10:FF:000004">
    <property type="entry name" value="Aldehyde dehydrogenase"/>
    <property type="match status" value="1"/>
</dbReference>
<dbReference type="Pfam" id="PF00171">
    <property type="entry name" value="Aldedh"/>
    <property type="match status" value="1"/>
</dbReference>
<feature type="active site" evidence="5 6">
    <location>
        <position position="232"/>
    </location>
</feature>
<dbReference type="PANTHER" id="PTHR43570:SF20">
    <property type="entry name" value="ALDEHYDE DEHYDROGENASE ALDX-RELATED"/>
    <property type="match status" value="1"/>
</dbReference>
<feature type="domain" description="Aldehyde dehydrogenase" evidence="8">
    <location>
        <begin position="20"/>
        <end position="453"/>
    </location>
</feature>
<evidence type="ECO:0000256" key="7">
    <source>
        <dbReference type="RuleBase" id="RU003345"/>
    </source>
</evidence>
<dbReference type="AlphaFoldDB" id="A0A1H8H273"/>
<dbReference type="CDD" id="cd07133">
    <property type="entry name" value="ALDH_CALDH_CalB"/>
    <property type="match status" value="1"/>
</dbReference>
<evidence type="ECO:0000256" key="1">
    <source>
        <dbReference type="ARBA" id="ARBA00009986"/>
    </source>
</evidence>
<gene>
    <name evidence="9" type="ORF">SAMN02745977_01418</name>
</gene>
<feature type="active site" evidence="5">
    <location>
        <position position="266"/>
    </location>
</feature>
<dbReference type="Proteomes" id="UP000199531">
    <property type="component" value="Unassembled WGS sequence"/>
</dbReference>
<dbReference type="InterPro" id="IPR029510">
    <property type="entry name" value="Ald_DH_CS_GLU"/>
</dbReference>
<evidence type="ECO:0000256" key="5">
    <source>
        <dbReference type="PIRSR" id="PIRSR036492-1"/>
    </source>
</evidence>
<evidence type="ECO:0000313" key="9">
    <source>
        <dbReference type="EMBL" id="SEN50501.1"/>
    </source>
</evidence>
<evidence type="ECO:0000259" key="8">
    <source>
        <dbReference type="Pfam" id="PF00171"/>
    </source>
</evidence>
<dbReference type="PANTHER" id="PTHR43570">
    <property type="entry name" value="ALDEHYDE DEHYDROGENASE"/>
    <property type="match status" value="1"/>
</dbReference>
<dbReference type="STRING" id="1121117.SAMN02745977_01418"/>
<sequence length="485" mass="53295">MTASLPLFGATSASPAGLSASADDLHALLEQQQAAHRADPLPPLRQRLERLDRLQRMLDHTSQTFIDAISADFGHRSAHETRMAEILVVELELRHTRKHLGRWMKARRMPTAMSYLPGSNRLMPQPLGVVGVVSPWNYPLQLALAPALGALAAGNRVMIKPSELTPRFSAELQQAIGKYFAANEMTVVLGDAEVGKAFVQLPFDHLLFTGSTAVGRQVAKAAARNLTPVTLELGGKSPALIDLSADMGLSAERIATSKLLNAGQTCVAPDYVLVHRSQQDAFVEAYTQAVRKLYPAFGDNPDYSSIISQKHFGRLVGMLEQAHQGGAQIVPLGDTDMAQRKLAPCLVLQPQPDMQLMQEEIFGPILPVVVYDNAEQAIELIRQGDHPLALYWFGNDHHARDKVLEQTISGGVTINDCLYHLTQQSQPFGGVGASGMGAYHGEWGFNTFSKLKPVFTQSRHSGTRWLQPPYGERFEKLMRLLKRYG</sequence>
<dbReference type="PROSITE" id="PS00687">
    <property type="entry name" value="ALDEHYDE_DEHYDR_GLU"/>
    <property type="match status" value="1"/>
</dbReference>
<evidence type="ECO:0000256" key="6">
    <source>
        <dbReference type="PROSITE-ProRule" id="PRU10007"/>
    </source>
</evidence>
<organism evidence="9 10">
    <name type="scientific">Brachymonas denitrificans DSM 15123</name>
    <dbReference type="NCBI Taxonomy" id="1121117"/>
    <lineage>
        <taxon>Bacteria</taxon>
        <taxon>Pseudomonadati</taxon>
        <taxon>Pseudomonadota</taxon>
        <taxon>Betaproteobacteria</taxon>
        <taxon>Burkholderiales</taxon>
        <taxon>Comamonadaceae</taxon>
        <taxon>Brachymonas</taxon>
    </lineage>
</organism>
<dbReference type="InterPro" id="IPR012394">
    <property type="entry name" value="Aldehyde_DH_NAD(P)"/>
</dbReference>
<dbReference type="EMBL" id="FOCW01000002">
    <property type="protein sequence ID" value="SEN50501.1"/>
    <property type="molecule type" value="Genomic_DNA"/>
</dbReference>
<dbReference type="InterPro" id="IPR016160">
    <property type="entry name" value="Ald_DH_CS_CYS"/>
</dbReference>
<comment type="similarity">
    <text evidence="1 4 7">Belongs to the aldehyde dehydrogenase family.</text>
</comment>
<keyword evidence="3" id="KW-0520">NAD</keyword>
<name>A0A1H8H273_9BURK</name>
<dbReference type="GO" id="GO:0004029">
    <property type="term" value="F:aldehyde dehydrogenase (NAD+) activity"/>
    <property type="evidence" value="ECO:0007669"/>
    <property type="project" value="TreeGrafter"/>
</dbReference>
<keyword evidence="2 4" id="KW-0560">Oxidoreductase</keyword>
<proteinExistence type="inferred from homology"/>